<dbReference type="Pfam" id="PF09136">
    <property type="entry name" value="Glucodextran_B"/>
    <property type="match status" value="1"/>
</dbReference>
<dbReference type="InterPro" id="IPR001119">
    <property type="entry name" value="SLH_dom"/>
</dbReference>
<dbReference type="RefSeq" id="WP_116061599.1">
    <property type="nucleotide sequence ID" value="NZ_QRDZ01000012.1"/>
</dbReference>
<protein>
    <submittedName>
        <fullName evidence="3">S-layer family protein</fullName>
    </submittedName>
</protein>
<dbReference type="Pfam" id="PF00395">
    <property type="entry name" value="SLH"/>
    <property type="match status" value="2"/>
</dbReference>
<dbReference type="PROSITE" id="PS50889">
    <property type="entry name" value="S4"/>
    <property type="match status" value="1"/>
</dbReference>
<feature type="domain" description="SLH" evidence="2">
    <location>
        <begin position="34"/>
        <end position="97"/>
    </location>
</feature>
<dbReference type="PANTHER" id="PTHR43308">
    <property type="entry name" value="OUTER MEMBRANE PROTEIN ALPHA-RELATED"/>
    <property type="match status" value="1"/>
</dbReference>
<dbReference type="OrthoDB" id="5845122at2"/>
<organism evidence="3 4">
    <name type="scientific">Cohnella phaseoli</name>
    <dbReference type="NCBI Taxonomy" id="456490"/>
    <lineage>
        <taxon>Bacteria</taxon>
        <taxon>Bacillati</taxon>
        <taxon>Bacillota</taxon>
        <taxon>Bacilli</taxon>
        <taxon>Bacillales</taxon>
        <taxon>Paenibacillaceae</taxon>
        <taxon>Cohnella</taxon>
    </lineage>
</organism>
<dbReference type="InterPro" id="IPR013783">
    <property type="entry name" value="Ig-like_fold"/>
</dbReference>
<evidence type="ECO:0000313" key="4">
    <source>
        <dbReference type="Proteomes" id="UP000256977"/>
    </source>
</evidence>
<dbReference type="Proteomes" id="UP000256977">
    <property type="component" value="Unassembled WGS sequence"/>
</dbReference>
<evidence type="ECO:0000259" key="2">
    <source>
        <dbReference type="PROSITE" id="PS51272"/>
    </source>
</evidence>
<evidence type="ECO:0000256" key="1">
    <source>
        <dbReference type="PROSITE-ProRule" id="PRU00182"/>
    </source>
</evidence>
<feature type="domain" description="SLH" evidence="2">
    <location>
        <begin position="164"/>
        <end position="227"/>
    </location>
</feature>
<evidence type="ECO:0000313" key="3">
    <source>
        <dbReference type="EMBL" id="RED76296.1"/>
    </source>
</evidence>
<feature type="domain" description="SLH" evidence="2">
    <location>
        <begin position="98"/>
        <end position="160"/>
    </location>
</feature>
<reference evidence="3 4" key="1">
    <citation type="submission" date="2018-07" db="EMBL/GenBank/DDBJ databases">
        <title>Genomic Encyclopedia of Type Strains, Phase III (KMG-III): the genomes of soil and plant-associated and newly described type strains.</title>
        <authorList>
            <person name="Whitman W."/>
        </authorList>
    </citation>
    <scope>NUCLEOTIDE SEQUENCE [LARGE SCALE GENOMIC DNA]</scope>
    <source>
        <strain evidence="3 4">CECT 7287</strain>
    </source>
</reference>
<comment type="caution">
    <text evidence="3">The sequence shown here is derived from an EMBL/GenBank/DDBJ whole genome shotgun (WGS) entry which is preliminary data.</text>
</comment>
<dbReference type="EMBL" id="QRDZ01000012">
    <property type="protein sequence ID" value="RED76296.1"/>
    <property type="molecule type" value="Genomic_DNA"/>
</dbReference>
<dbReference type="AlphaFoldDB" id="A0A3D9JS75"/>
<sequence length="902" mass="97617">MSSNRLASYILLLVLAIGANLLGETGAAAAGESEVKSFKDVPAKHWAYVSVQKMIDKGIISGYSDGTFHPTEQLTRAQFAKILTLTLDLDLVSVSEPTFSDVKINSWALPYIETVKAYLEGYSFLLGKSFFDPDAIVTREDVAVALVKGMKLPTDVTNAEQIIRKQVSDYKAITPELAVYVAVAMQNNLIGGFADGTFKPKQGLDRASAVALMSRVINSPKLQPLKEIELEVVLPDIAEKSKVRLQGTVGADNKLFINGKALSHANGTINHELSLDRGEGKYELEIKAVQPNGRYKAIVKQLTYRIPAPVLTIDLPTNSDKQTVTVAGTVMDANDEKPTITVNEVKVSVSSSGNWSRDIRLQEGTNTVRVVATNKLKKSTSVEKKVKFTVKPPELSIDQLPATVNSKVLTIKGQVVDNNDAYPQVKLNGEVINQKGTILKSYTLVEGDNQLTFEATNSWGKKTTVTKKVKYVILPPDITFDNFPETSVLSEMPIRISAADNDDPNPGIYINDRYLGAKSVNSTLSLREGENTFTIKAKNNLGKQTVIVKKVIYTILPPTLLVDPIPDTTNVKTITIKASATDVADRSPTLYLNGIITGTSSFTRTVTLVEGNNTVTIKATNRQGKSTTVEKKIRYIISPPVVTVDSLPETTEVKTITISASATDAEDRYPRLYMNGTNMGSNSFSKVVTLTEGVNTFEIKATNSAGKTSDTVVKKITYNVPPPTLTIENIPDTTTSANLTLKASASDVNDSSPTLFLDGTNMGTRSFTKTVALVDGENVFTFKAVNQAGKATEVVKKIVYNVPAPTLSIGPLPEVVSTAGITLSATAADPNDMKPQLYLNGQLLGESSFSMFVTLNEGENVFTFKSVNHYGKESVIVKRVMYQPVSQPQGAQESQGSQGSEP</sequence>
<proteinExistence type="predicted"/>
<name>A0A3D9JS75_9BACL</name>
<gene>
    <name evidence="3" type="ORF">DFP98_11213</name>
</gene>
<keyword evidence="4" id="KW-1185">Reference proteome</keyword>
<dbReference type="PROSITE" id="PS51272">
    <property type="entry name" value="SLH"/>
    <property type="match status" value="3"/>
</dbReference>
<keyword evidence="1" id="KW-0694">RNA-binding</keyword>
<dbReference type="InterPro" id="IPR051465">
    <property type="entry name" value="Cell_Envelope_Struct_Comp"/>
</dbReference>
<accession>A0A3D9JS75</accession>
<dbReference type="Gene3D" id="2.60.40.10">
    <property type="entry name" value="Immunoglobulins"/>
    <property type="match status" value="6"/>
</dbReference>
<dbReference type="GO" id="GO:0003723">
    <property type="term" value="F:RNA binding"/>
    <property type="evidence" value="ECO:0007669"/>
    <property type="project" value="UniProtKB-KW"/>
</dbReference>